<dbReference type="EMBL" id="NTKD01000066">
    <property type="protein sequence ID" value="PDH36534.1"/>
    <property type="molecule type" value="Genomic_DNA"/>
</dbReference>
<evidence type="ECO:0000313" key="3">
    <source>
        <dbReference type="Proteomes" id="UP000219327"/>
    </source>
</evidence>
<dbReference type="AlphaFoldDB" id="A0A2A5WJW6"/>
<protein>
    <submittedName>
        <fullName evidence="2">Uncharacterized protein</fullName>
    </submittedName>
</protein>
<feature type="region of interest" description="Disordered" evidence="1">
    <location>
        <begin position="86"/>
        <end position="109"/>
    </location>
</feature>
<evidence type="ECO:0000256" key="1">
    <source>
        <dbReference type="SAM" id="MobiDB-lite"/>
    </source>
</evidence>
<dbReference type="Proteomes" id="UP000219327">
    <property type="component" value="Unassembled WGS sequence"/>
</dbReference>
<sequence>MDAGKGGPSSSRSRRRGPTDSTGFGAVEAEDISQPEDNPELFSMMQNLLHTDSGTPSESAAQTETNTAIRGPAPTQQFAIPSTVPVQPNQPATFQNQNMMQPYVPRSGNRYRCSIRRN</sequence>
<gene>
    <name evidence="2" type="ORF">CNE99_09580</name>
</gene>
<feature type="compositionally biased region" description="Acidic residues" evidence="1">
    <location>
        <begin position="28"/>
        <end position="39"/>
    </location>
</feature>
<name>A0A2A5WJW6_9GAMM</name>
<accession>A0A2A5WJW6</accession>
<feature type="compositionally biased region" description="Polar residues" evidence="1">
    <location>
        <begin position="86"/>
        <end position="100"/>
    </location>
</feature>
<feature type="region of interest" description="Disordered" evidence="1">
    <location>
        <begin position="1"/>
        <end position="39"/>
    </location>
</feature>
<proteinExistence type="predicted"/>
<reference evidence="2 3" key="1">
    <citation type="submission" date="2017-08" db="EMBL/GenBank/DDBJ databases">
        <title>Fine stratification of microbial communities through a metagenomic profile of the photic zone.</title>
        <authorList>
            <person name="Haro-Moreno J.M."/>
            <person name="Lopez-Perez M."/>
            <person name="De La Torre J."/>
            <person name="Picazo A."/>
            <person name="Camacho A."/>
            <person name="Rodriguez-Valera F."/>
        </authorList>
    </citation>
    <scope>NUCLEOTIDE SEQUENCE [LARGE SCALE GENOMIC DNA]</scope>
    <source>
        <strain evidence="2">MED-G24</strain>
    </source>
</reference>
<comment type="caution">
    <text evidence="2">The sequence shown here is derived from an EMBL/GenBank/DDBJ whole genome shotgun (WGS) entry which is preliminary data.</text>
</comment>
<organism evidence="2 3">
    <name type="scientific">OM182 bacterium MED-G24</name>
    <dbReference type="NCBI Taxonomy" id="1986255"/>
    <lineage>
        <taxon>Bacteria</taxon>
        <taxon>Pseudomonadati</taxon>
        <taxon>Pseudomonadota</taxon>
        <taxon>Gammaproteobacteria</taxon>
        <taxon>OMG group</taxon>
        <taxon>OM182 clade</taxon>
    </lineage>
</organism>
<evidence type="ECO:0000313" key="2">
    <source>
        <dbReference type="EMBL" id="PDH36534.1"/>
    </source>
</evidence>